<accession>A0A7W6NAU2</accession>
<name>A0A7W6NAU2_9HYPH</name>
<evidence type="ECO:0000313" key="3">
    <source>
        <dbReference type="EMBL" id="MBB4051864.1"/>
    </source>
</evidence>
<sequence>MIEKPTQTKLDSLTLEQQIDLQIATSGPISVATYMGLCLTHPSKGYYRATEPLGAKGDFVTAPEISQMFGELIGFWLVNLWQQMDEPKSFTLLELGPGRGTLMADILRVACRAPGFRDALQLRLFETSPVLMAEQKARLEVYDPKWLQDFETFDEGPVLVVANEFFDALPIRQFIRKENGWHERQVGLKDGKRAFGLSPTPIPPASMPDAVANAAPDTMLEVCFAAAEVLTRLGKVIAKQGGALLAIDYGYGTTQTGDTLQAVRRHAYADVLEAPGETDISAHVDFGALGNVARAAGLATQPLATQGEFLTRLGIGERAAALSGANPGSASDIRTAHDRLVGSDQMGTLFKAFCAHSPGLQPPGFTA</sequence>
<dbReference type="InterPro" id="IPR029063">
    <property type="entry name" value="SAM-dependent_MTases_sf"/>
</dbReference>
<reference evidence="3 4" key="1">
    <citation type="submission" date="2020-08" db="EMBL/GenBank/DDBJ databases">
        <title>Genomic Encyclopedia of Type Strains, Phase IV (KMG-IV): sequencing the most valuable type-strain genomes for metagenomic binning, comparative biology and taxonomic classification.</title>
        <authorList>
            <person name="Goeker M."/>
        </authorList>
    </citation>
    <scope>NUCLEOTIDE SEQUENCE [LARGE SCALE GENOMIC DNA]</scope>
    <source>
        <strain evidence="3 4">DSM 23447</strain>
    </source>
</reference>
<evidence type="ECO:0000256" key="2">
    <source>
        <dbReference type="ARBA" id="ARBA00022679"/>
    </source>
</evidence>
<dbReference type="InterPro" id="IPR038375">
    <property type="entry name" value="NDUFAF7_sf"/>
</dbReference>
<dbReference type="EMBL" id="JACIEW010000003">
    <property type="protein sequence ID" value="MBB4051864.1"/>
    <property type="molecule type" value="Genomic_DNA"/>
</dbReference>
<dbReference type="Proteomes" id="UP000547011">
    <property type="component" value="Unassembled WGS sequence"/>
</dbReference>
<evidence type="ECO:0000256" key="1">
    <source>
        <dbReference type="ARBA" id="ARBA00022603"/>
    </source>
</evidence>
<comment type="caution">
    <text evidence="3">The sequence shown here is derived from an EMBL/GenBank/DDBJ whole genome shotgun (WGS) entry which is preliminary data.</text>
</comment>
<proteinExistence type="predicted"/>
<organism evidence="3 4">
    <name type="scientific">Devosia subaequoris</name>
    <dbReference type="NCBI Taxonomy" id="395930"/>
    <lineage>
        <taxon>Bacteria</taxon>
        <taxon>Pseudomonadati</taxon>
        <taxon>Pseudomonadota</taxon>
        <taxon>Alphaproteobacteria</taxon>
        <taxon>Hyphomicrobiales</taxon>
        <taxon>Devosiaceae</taxon>
        <taxon>Devosia</taxon>
    </lineage>
</organism>
<protein>
    <submittedName>
        <fullName evidence="3">SAM-dependent MidA family methyltransferase</fullName>
    </submittedName>
</protein>
<dbReference type="Pfam" id="PF02636">
    <property type="entry name" value="Methyltransf_28"/>
    <property type="match status" value="1"/>
</dbReference>
<keyword evidence="1 3" id="KW-0489">Methyltransferase</keyword>
<dbReference type="GO" id="GO:0032259">
    <property type="term" value="P:methylation"/>
    <property type="evidence" value="ECO:0007669"/>
    <property type="project" value="UniProtKB-KW"/>
</dbReference>
<keyword evidence="4" id="KW-1185">Reference proteome</keyword>
<dbReference type="RefSeq" id="WP_183310601.1">
    <property type="nucleotide sequence ID" value="NZ_JACIEW010000003.1"/>
</dbReference>
<dbReference type="PANTHER" id="PTHR12049:SF7">
    <property type="entry name" value="PROTEIN ARGININE METHYLTRANSFERASE NDUFAF7, MITOCHONDRIAL"/>
    <property type="match status" value="1"/>
</dbReference>
<gene>
    <name evidence="3" type="ORF">GGR20_001506</name>
</gene>
<evidence type="ECO:0000313" key="4">
    <source>
        <dbReference type="Proteomes" id="UP000547011"/>
    </source>
</evidence>
<dbReference type="GO" id="GO:0035243">
    <property type="term" value="F:protein-arginine omega-N symmetric methyltransferase activity"/>
    <property type="evidence" value="ECO:0007669"/>
    <property type="project" value="TreeGrafter"/>
</dbReference>
<dbReference type="InterPro" id="IPR003788">
    <property type="entry name" value="NDUFAF7"/>
</dbReference>
<dbReference type="SUPFAM" id="SSF53335">
    <property type="entry name" value="S-adenosyl-L-methionine-dependent methyltransferases"/>
    <property type="match status" value="1"/>
</dbReference>
<dbReference type="PANTHER" id="PTHR12049">
    <property type="entry name" value="PROTEIN ARGININE METHYLTRANSFERASE NDUFAF7, MITOCHONDRIAL"/>
    <property type="match status" value="1"/>
</dbReference>
<dbReference type="AlphaFoldDB" id="A0A7W6NAU2"/>
<dbReference type="Gene3D" id="3.40.50.12710">
    <property type="match status" value="1"/>
</dbReference>
<keyword evidence="2 3" id="KW-0808">Transferase</keyword>